<dbReference type="GO" id="GO:0046872">
    <property type="term" value="F:metal ion binding"/>
    <property type="evidence" value="ECO:0007669"/>
    <property type="project" value="InterPro"/>
</dbReference>
<evidence type="ECO:0000313" key="10">
    <source>
        <dbReference type="Proteomes" id="UP000317371"/>
    </source>
</evidence>
<dbReference type="FunFam" id="3.40.50.20:FF:000010">
    <property type="entry name" value="Propionyl-CoA carboxylase subunit alpha"/>
    <property type="match status" value="1"/>
</dbReference>
<evidence type="ECO:0000313" key="9">
    <source>
        <dbReference type="EMBL" id="TQE95540.1"/>
    </source>
</evidence>
<keyword evidence="5" id="KW-0092">Biotin</keyword>
<dbReference type="SMART" id="SM00878">
    <property type="entry name" value="Biotin_carb_C"/>
    <property type="match status" value="1"/>
</dbReference>
<keyword evidence="4 6" id="KW-0067">ATP-binding</keyword>
<reference evidence="9 10" key="1">
    <citation type="submission" date="2019-06" db="EMBL/GenBank/DDBJ databases">
        <title>Genome sequence of Litorilinea aerophila BAA-2444.</title>
        <authorList>
            <person name="Maclea K.S."/>
            <person name="Maurais E.G."/>
            <person name="Iannazzi L.C."/>
        </authorList>
    </citation>
    <scope>NUCLEOTIDE SEQUENCE [LARGE SCALE GENOMIC DNA]</scope>
    <source>
        <strain evidence="9 10">ATCC BAA-2444</strain>
    </source>
</reference>
<dbReference type="EC" id="6.3.4.14" evidence="1"/>
<gene>
    <name evidence="9" type="ORF">FKZ61_11920</name>
</gene>
<dbReference type="PROSITE" id="PS50975">
    <property type="entry name" value="ATP_GRASP"/>
    <property type="match status" value="1"/>
</dbReference>
<dbReference type="InterPro" id="IPR005482">
    <property type="entry name" value="Biotin_COase_C"/>
</dbReference>
<evidence type="ECO:0000259" key="7">
    <source>
        <dbReference type="PROSITE" id="PS50975"/>
    </source>
</evidence>
<dbReference type="NCBIfam" id="NF006367">
    <property type="entry name" value="PRK08591.1"/>
    <property type="match status" value="1"/>
</dbReference>
<organism evidence="9 10">
    <name type="scientific">Litorilinea aerophila</name>
    <dbReference type="NCBI Taxonomy" id="1204385"/>
    <lineage>
        <taxon>Bacteria</taxon>
        <taxon>Bacillati</taxon>
        <taxon>Chloroflexota</taxon>
        <taxon>Caldilineae</taxon>
        <taxon>Caldilineales</taxon>
        <taxon>Caldilineaceae</taxon>
        <taxon>Litorilinea</taxon>
    </lineage>
</organism>
<protein>
    <recommendedName>
        <fullName evidence="1">biotin carboxylase</fullName>
        <ecNumber evidence="1">6.3.4.14</ecNumber>
    </recommendedName>
</protein>
<sequence>MFRKILIANRGEIAVRILRACQELAIPAVAVYSQADAQALHVRLAHEAVCIGPPAPTDSYLRGERLVEAALETGCDAIHPGYGFLAESASFAQMVQDAGLTFIGPPPQAIAQMGVKTQARALMQEAGVPVVPGYAGGTSDEDFARAAQRMGYPVMVKAAGGGGGIGLQVVEEPAALPEALATARQAAQQAFGDPTVFLEKYIAQGRHVEVQILADHHGNVIHLFERDCSVQRRHQKIVEEAPSPALDPPLREALGRAAVTAARAVGYVNAGTVEFLLDQDRRFYFLEMNTRLQVEHPVTELITGVDLVRAQIAIAAGQPLPVAQDQVRPRGHAMECRLYAEDPARGFLPVTGRIHRLVEPSGPGVRVDSGVAAGDEVTAHYDPLLAKLIVWAEDRELARRRMLWALGRYTLLGLTTNLAFLRAVVAHPTFQAGAATTAFVSREMAGWQPGSHRLDVAALIAAALAEESSDADMDWVTDSGRQAMPDPWARPDGFRLGGGFWPPGATARGTTRGTAG</sequence>
<dbReference type="PROSITE" id="PS50979">
    <property type="entry name" value="BC"/>
    <property type="match status" value="1"/>
</dbReference>
<dbReference type="Pfam" id="PF02786">
    <property type="entry name" value="CPSase_L_D2"/>
    <property type="match status" value="1"/>
</dbReference>
<dbReference type="SUPFAM" id="SSF56059">
    <property type="entry name" value="Glutathione synthetase ATP-binding domain-like"/>
    <property type="match status" value="1"/>
</dbReference>
<dbReference type="Proteomes" id="UP000317371">
    <property type="component" value="Unassembled WGS sequence"/>
</dbReference>
<evidence type="ECO:0000256" key="1">
    <source>
        <dbReference type="ARBA" id="ARBA00013263"/>
    </source>
</evidence>
<dbReference type="GO" id="GO:0004075">
    <property type="term" value="F:biotin carboxylase activity"/>
    <property type="evidence" value="ECO:0007669"/>
    <property type="project" value="UniProtKB-EC"/>
</dbReference>
<dbReference type="InterPro" id="IPR011054">
    <property type="entry name" value="Rudment_hybrid_motif"/>
</dbReference>
<evidence type="ECO:0000256" key="3">
    <source>
        <dbReference type="ARBA" id="ARBA00022741"/>
    </source>
</evidence>
<dbReference type="InterPro" id="IPR011764">
    <property type="entry name" value="Biotin_carboxylation_dom"/>
</dbReference>
<dbReference type="PANTHER" id="PTHR18866">
    <property type="entry name" value="CARBOXYLASE:PYRUVATE/ACETYL-COA/PROPIONYL-COA CARBOXYLASE"/>
    <property type="match status" value="1"/>
</dbReference>
<dbReference type="InParanoid" id="A0A540VFJ6"/>
<dbReference type="GO" id="GO:0005524">
    <property type="term" value="F:ATP binding"/>
    <property type="evidence" value="ECO:0007669"/>
    <property type="project" value="UniProtKB-UniRule"/>
</dbReference>
<proteinExistence type="predicted"/>
<dbReference type="SUPFAM" id="SSF52440">
    <property type="entry name" value="PreATP-grasp domain"/>
    <property type="match status" value="1"/>
</dbReference>
<feature type="domain" description="Biotin carboxylation" evidence="8">
    <location>
        <begin position="1"/>
        <end position="445"/>
    </location>
</feature>
<evidence type="ECO:0000256" key="4">
    <source>
        <dbReference type="ARBA" id="ARBA00022840"/>
    </source>
</evidence>
<comment type="caution">
    <text evidence="9">The sequence shown here is derived from an EMBL/GenBank/DDBJ whole genome shotgun (WGS) entry which is preliminary data.</text>
</comment>
<evidence type="ECO:0000256" key="2">
    <source>
        <dbReference type="ARBA" id="ARBA00022598"/>
    </source>
</evidence>
<dbReference type="InterPro" id="IPR050856">
    <property type="entry name" value="Biotin_carboxylase_complex"/>
</dbReference>
<dbReference type="InterPro" id="IPR016185">
    <property type="entry name" value="PreATP-grasp_dom_sf"/>
</dbReference>
<dbReference type="Pfam" id="PF02785">
    <property type="entry name" value="Biotin_carb_C"/>
    <property type="match status" value="1"/>
</dbReference>
<dbReference type="InterPro" id="IPR005481">
    <property type="entry name" value="BC-like_N"/>
</dbReference>
<dbReference type="PANTHER" id="PTHR18866:SF33">
    <property type="entry name" value="METHYLCROTONOYL-COA CARBOXYLASE SUBUNIT ALPHA, MITOCHONDRIAL-RELATED"/>
    <property type="match status" value="1"/>
</dbReference>
<feature type="domain" description="ATP-grasp" evidence="7">
    <location>
        <begin position="120"/>
        <end position="316"/>
    </location>
</feature>
<dbReference type="PROSITE" id="PS00867">
    <property type="entry name" value="CPSASE_2"/>
    <property type="match status" value="1"/>
</dbReference>
<dbReference type="Pfam" id="PF00289">
    <property type="entry name" value="Biotin_carb_N"/>
    <property type="match status" value="1"/>
</dbReference>
<evidence type="ECO:0000256" key="5">
    <source>
        <dbReference type="ARBA" id="ARBA00023267"/>
    </source>
</evidence>
<dbReference type="OrthoDB" id="9807469at2"/>
<dbReference type="EMBL" id="VIGC01000013">
    <property type="protein sequence ID" value="TQE95540.1"/>
    <property type="molecule type" value="Genomic_DNA"/>
</dbReference>
<evidence type="ECO:0000259" key="8">
    <source>
        <dbReference type="PROSITE" id="PS50979"/>
    </source>
</evidence>
<name>A0A540VFJ6_9CHLR</name>
<dbReference type="Gene3D" id="3.30.470.20">
    <property type="entry name" value="ATP-grasp fold, B domain"/>
    <property type="match status" value="1"/>
</dbReference>
<keyword evidence="2" id="KW-0436">Ligase</keyword>
<dbReference type="RefSeq" id="WP_141610359.1">
    <property type="nucleotide sequence ID" value="NZ_VIGC02000013.1"/>
</dbReference>
<dbReference type="AlphaFoldDB" id="A0A540VFJ6"/>
<dbReference type="InterPro" id="IPR005479">
    <property type="entry name" value="CPAse_ATP-bd"/>
</dbReference>
<dbReference type="InterPro" id="IPR011761">
    <property type="entry name" value="ATP-grasp"/>
</dbReference>
<evidence type="ECO:0000256" key="6">
    <source>
        <dbReference type="PROSITE-ProRule" id="PRU00409"/>
    </source>
</evidence>
<dbReference type="SUPFAM" id="SSF51246">
    <property type="entry name" value="Rudiment single hybrid motif"/>
    <property type="match status" value="1"/>
</dbReference>
<dbReference type="FunFam" id="3.30.470.20:FF:000028">
    <property type="entry name" value="Methylcrotonoyl-CoA carboxylase subunit alpha, mitochondrial"/>
    <property type="match status" value="1"/>
</dbReference>
<keyword evidence="10" id="KW-1185">Reference proteome</keyword>
<accession>A0A540VFJ6</accession>
<keyword evidence="3 6" id="KW-0547">Nucleotide-binding</keyword>
<dbReference type="PROSITE" id="PS00866">
    <property type="entry name" value="CPSASE_1"/>
    <property type="match status" value="1"/>
</dbReference>